<evidence type="ECO:0000313" key="2">
    <source>
        <dbReference type="EMBL" id="SEO97662.1"/>
    </source>
</evidence>
<organism evidence="2 3">
    <name type="scientific">Trujillonella endophytica</name>
    <dbReference type="NCBI Taxonomy" id="673521"/>
    <lineage>
        <taxon>Bacteria</taxon>
        <taxon>Bacillati</taxon>
        <taxon>Actinomycetota</taxon>
        <taxon>Actinomycetes</taxon>
        <taxon>Geodermatophilales</taxon>
        <taxon>Geodermatophilaceae</taxon>
        <taxon>Trujillonella</taxon>
    </lineage>
</organism>
<dbReference type="PANTHER" id="PTHR33990">
    <property type="entry name" value="PROTEIN YJDN-RELATED"/>
    <property type="match status" value="1"/>
</dbReference>
<dbReference type="PIRSF" id="PIRSF021700">
    <property type="entry name" value="3_dmu_93_MTrfase"/>
    <property type="match status" value="1"/>
</dbReference>
<keyword evidence="2" id="KW-0830">Ubiquinone</keyword>
<sequence length="167" mass="19067">MPKTVISLWFDTEAEEAARFYTSIWPDAELLDTLRFGAEDPQREGQVLTVNFRLGDTEYMALNGGKADWAFSEAVSFMIMCADQAEVDHYWDRLTEGGEESECGWLKDRYGVSWQVTPTRLMELQADPDPERRQRAVQAMFTMRKLVIADLERAADATKDPAPLPPR</sequence>
<dbReference type="InterPro" id="IPR028973">
    <property type="entry name" value="PhnB-like"/>
</dbReference>
<dbReference type="PANTHER" id="PTHR33990:SF2">
    <property type="entry name" value="PHNB-LIKE DOMAIN-CONTAINING PROTEIN"/>
    <property type="match status" value="1"/>
</dbReference>
<name>A0A1H8U305_9ACTN</name>
<dbReference type="GO" id="GO:0032259">
    <property type="term" value="P:methylation"/>
    <property type="evidence" value="ECO:0007669"/>
    <property type="project" value="UniProtKB-KW"/>
</dbReference>
<evidence type="ECO:0000259" key="1">
    <source>
        <dbReference type="Pfam" id="PF06983"/>
    </source>
</evidence>
<dbReference type="CDD" id="cd06588">
    <property type="entry name" value="PhnB_like"/>
    <property type="match status" value="1"/>
</dbReference>
<keyword evidence="3" id="KW-1185">Reference proteome</keyword>
<proteinExistence type="predicted"/>
<dbReference type="OrthoDB" id="9806473at2"/>
<protein>
    <submittedName>
        <fullName evidence="2">Glyoxalase superfamily enzyme, possibly 3-demethylubiquinone-9 3-methyltransferase</fullName>
    </submittedName>
</protein>
<dbReference type="SUPFAM" id="SSF54593">
    <property type="entry name" value="Glyoxalase/Bleomycin resistance protein/Dihydroxybiphenyl dioxygenase"/>
    <property type="match status" value="1"/>
</dbReference>
<keyword evidence="2" id="KW-0489">Methyltransferase</keyword>
<keyword evidence="2" id="KW-0808">Transferase</keyword>
<dbReference type="GO" id="GO:0008168">
    <property type="term" value="F:methyltransferase activity"/>
    <property type="evidence" value="ECO:0007669"/>
    <property type="project" value="UniProtKB-KW"/>
</dbReference>
<dbReference type="STRING" id="673521.SAMN05660991_02657"/>
<dbReference type="RefSeq" id="WP_091943842.1">
    <property type="nucleotide sequence ID" value="NZ_FOEE01000007.1"/>
</dbReference>
<gene>
    <name evidence="2" type="ORF">SAMN05660991_02657</name>
</gene>
<dbReference type="Proteomes" id="UP000198960">
    <property type="component" value="Unassembled WGS sequence"/>
</dbReference>
<dbReference type="AlphaFoldDB" id="A0A1H8U305"/>
<feature type="domain" description="PhnB-like" evidence="1">
    <location>
        <begin position="3"/>
        <end position="117"/>
    </location>
</feature>
<dbReference type="Pfam" id="PF06983">
    <property type="entry name" value="3-dmu-9_3-mt"/>
    <property type="match status" value="1"/>
</dbReference>
<dbReference type="InterPro" id="IPR009725">
    <property type="entry name" value="3_dmu_93_MTrfase"/>
</dbReference>
<dbReference type="InterPro" id="IPR029068">
    <property type="entry name" value="Glyas_Bleomycin-R_OHBP_Dase"/>
</dbReference>
<evidence type="ECO:0000313" key="3">
    <source>
        <dbReference type="Proteomes" id="UP000198960"/>
    </source>
</evidence>
<accession>A0A1H8U305</accession>
<dbReference type="EMBL" id="FOEE01000007">
    <property type="protein sequence ID" value="SEO97662.1"/>
    <property type="molecule type" value="Genomic_DNA"/>
</dbReference>
<reference evidence="3" key="1">
    <citation type="submission" date="2016-10" db="EMBL/GenBank/DDBJ databases">
        <authorList>
            <person name="Varghese N."/>
            <person name="Submissions S."/>
        </authorList>
    </citation>
    <scope>NUCLEOTIDE SEQUENCE [LARGE SCALE GENOMIC DNA]</scope>
    <source>
        <strain evidence="3">DSM 45413</strain>
    </source>
</reference>
<dbReference type="Gene3D" id="3.10.180.10">
    <property type="entry name" value="2,3-Dihydroxybiphenyl 1,2-Dioxygenase, domain 1"/>
    <property type="match status" value="1"/>
</dbReference>